<gene>
    <name evidence="1" type="ORF">MLD38_024420</name>
</gene>
<comment type="caution">
    <text evidence="1">The sequence shown here is derived from an EMBL/GenBank/DDBJ whole genome shotgun (WGS) entry which is preliminary data.</text>
</comment>
<dbReference type="EMBL" id="CM042886">
    <property type="protein sequence ID" value="KAI4339478.1"/>
    <property type="molecule type" value="Genomic_DNA"/>
</dbReference>
<sequence>MAMAKGIWKVLKVILMVIWKKLKIEHRKLLLPIFETVKQGKLESSAGKVFHIDFNLHSYEFSCKNSPNPMVRFEMAKNRRPYIPSCISLPTVIEDYVDSEYYTGKNGDMVVPVKGTPLFISINSPTPRTLSGELLESLP</sequence>
<organism evidence="1 2">
    <name type="scientific">Melastoma candidum</name>
    <dbReference type="NCBI Taxonomy" id="119954"/>
    <lineage>
        <taxon>Eukaryota</taxon>
        <taxon>Viridiplantae</taxon>
        <taxon>Streptophyta</taxon>
        <taxon>Embryophyta</taxon>
        <taxon>Tracheophyta</taxon>
        <taxon>Spermatophyta</taxon>
        <taxon>Magnoliopsida</taxon>
        <taxon>eudicotyledons</taxon>
        <taxon>Gunneridae</taxon>
        <taxon>Pentapetalae</taxon>
        <taxon>rosids</taxon>
        <taxon>malvids</taxon>
        <taxon>Myrtales</taxon>
        <taxon>Melastomataceae</taxon>
        <taxon>Melastomatoideae</taxon>
        <taxon>Melastomateae</taxon>
        <taxon>Melastoma</taxon>
    </lineage>
</organism>
<evidence type="ECO:0000313" key="2">
    <source>
        <dbReference type="Proteomes" id="UP001057402"/>
    </source>
</evidence>
<keyword evidence="2" id="KW-1185">Reference proteome</keyword>
<dbReference type="Proteomes" id="UP001057402">
    <property type="component" value="Chromosome 7"/>
</dbReference>
<name>A0ACB9NRY2_9MYRT</name>
<accession>A0ACB9NRY2</accession>
<protein>
    <submittedName>
        <fullName evidence="1">Uncharacterized protein</fullName>
    </submittedName>
</protein>
<reference evidence="2" key="1">
    <citation type="journal article" date="2023" name="Front. Plant Sci.">
        <title>Chromosomal-level genome assembly of Melastoma candidum provides insights into trichome evolution.</title>
        <authorList>
            <person name="Zhong Y."/>
            <person name="Wu W."/>
            <person name="Sun C."/>
            <person name="Zou P."/>
            <person name="Liu Y."/>
            <person name="Dai S."/>
            <person name="Zhou R."/>
        </authorList>
    </citation>
    <scope>NUCLEOTIDE SEQUENCE [LARGE SCALE GENOMIC DNA]</scope>
</reference>
<evidence type="ECO:0000313" key="1">
    <source>
        <dbReference type="EMBL" id="KAI4339478.1"/>
    </source>
</evidence>
<proteinExistence type="predicted"/>